<comment type="pathway">
    <text evidence="3 15">Amino-acid biosynthesis; L-leucine biosynthesis; L-leucine from 3-methyl-2-oxobutanoate: step 3/4.</text>
</comment>
<evidence type="ECO:0000313" key="17">
    <source>
        <dbReference type="EMBL" id="KAK1661413.1"/>
    </source>
</evidence>
<dbReference type="InterPro" id="IPR004429">
    <property type="entry name" value="Isopropylmalate_DH"/>
</dbReference>
<dbReference type="SMART" id="SM00061">
    <property type="entry name" value="MATH"/>
    <property type="match status" value="1"/>
</dbReference>
<accession>A0AAD8SQC7</accession>
<evidence type="ECO:0000256" key="11">
    <source>
        <dbReference type="ARBA" id="ARBA00023002"/>
    </source>
</evidence>
<dbReference type="Gene3D" id="3.40.718.10">
    <property type="entry name" value="Isopropylmalate Dehydrogenase"/>
    <property type="match status" value="1"/>
</dbReference>
<dbReference type="SMART" id="SM01329">
    <property type="entry name" value="Iso_dh"/>
    <property type="match status" value="1"/>
</dbReference>
<comment type="similarity">
    <text evidence="4">Belongs to the isocitrate and isopropylmalate dehydrogenases family.</text>
</comment>
<comment type="cofactor">
    <cofactor evidence="2">
        <name>Mn(2+)</name>
        <dbReference type="ChEBI" id="CHEBI:29035"/>
    </cofactor>
</comment>
<evidence type="ECO:0000313" key="18">
    <source>
        <dbReference type="Proteomes" id="UP001231189"/>
    </source>
</evidence>
<dbReference type="Proteomes" id="UP001231189">
    <property type="component" value="Unassembled WGS sequence"/>
</dbReference>
<evidence type="ECO:0000256" key="1">
    <source>
        <dbReference type="ARBA" id="ARBA00000624"/>
    </source>
</evidence>
<evidence type="ECO:0000256" key="12">
    <source>
        <dbReference type="ARBA" id="ARBA00023027"/>
    </source>
</evidence>
<dbReference type="InterPro" id="IPR008974">
    <property type="entry name" value="TRAF-like"/>
</dbReference>
<dbReference type="GO" id="GO:0003862">
    <property type="term" value="F:3-isopropylmalate dehydrogenase activity"/>
    <property type="evidence" value="ECO:0007669"/>
    <property type="project" value="UniProtKB-EC"/>
</dbReference>
<sequence>MATFRCSASAPARSSYSITLLPGDGIGPEVVDVAKNVLFVAGAKEGVELRFQEMLMGGAALEAVGVPLPDETLAAARASDGILLGAIGGYKWDTNEKHLKPETGLLDIRAGLGVFANLRPVTVFPQLVDASPLKKDIAEGVDIMVVRELTGGIYFGRPRGFGTNDNGEETGFNTEIYSVSEIDRIARVAFEVARKRGGKLCSVDKANVLEASMLWRKRVTAIASEFPDVELSHMYVDNAAMQLVRNPKQFDTIVTNNIFGDILSDEASMITGSIGMLSSASVGESGPGLFEPIHGSAPDIAGQDKANPIATILSGAILLKYGLGAENAAKRIETAVEQTLDNGFRTGDIYSHGTTLVGSPPRLGKTYVPDFKWKIHDFSALLETKATSAKSAPFDLSGYKWYLQVSPMHKKNNDETPYVALALILWPYKLEQGHTVHAVFEVSIYNHSNQMYCGCKADYNFDFKNSYSKKECLIPLQELLKSSSFLVDDSCVFGVEILKIDVSSPEKKEVVVQHKATTVQNFFVQKKGFVEGTYTWTVNNFHELELKNFFRSPTFEVGGHKWYIRMYPRGDRCSTDCLSLHLCLDASNDVPHESKNVAKMTLSIQGQKNGKHVNLTTGLVVFPGSWGWGWPNFIPLKIFKDPSEGYLVESNCIVKADLTIVGSSNDG</sequence>
<dbReference type="InterPro" id="IPR024084">
    <property type="entry name" value="IsoPropMal-DH-like_dom"/>
</dbReference>
<dbReference type="FunFam" id="3.40.718.10:FF:000004">
    <property type="entry name" value="3-isopropylmalate dehydrogenase"/>
    <property type="match status" value="1"/>
</dbReference>
<keyword evidence="8" id="KW-0028">Amino-acid biosynthesis</keyword>
<comment type="catalytic activity">
    <reaction evidence="1 15">
        <text>(2R,3S)-3-isopropylmalate + NAD(+) = 4-methyl-2-oxopentanoate + CO2 + NADH</text>
        <dbReference type="Rhea" id="RHEA:32271"/>
        <dbReference type="ChEBI" id="CHEBI:16526"/>
        <dbReference type="ChEBI" id="CHEBI:17865"/>
        <dbReference type="ChEBI" id="CHEBI:35121"/>
        <dbReference type="ChEBI" id="CHEBI:57540"/>
        <dbReference type="ChEBI" id="CHEBI:57945"/>
        <dbReference type="EC" id="1.1.1.85"/>
    </reaction>
</comment>
<dbReference type="PANTHER" id="PTHR42979:SF1">
    <property type="entry name" value="3-ISOPROPYLMALATE DEHYDROGENASE"/>
    <property type="match status" value="1"/>
</dbReference>
<evidence type="ECO:0000256" key="5">
    <source>
        <dbReference type="ARBA" id="ARBA00011738"/>
    </source>
</evidence>
<dbReference type="Gene3D" id="2.60.210.10">
    <property type="entry name" value="Apoptosis, Tumor Necrosis Factor Receptor Associated Protein 2, Chain A"/>
    <property type="match status" value="2"/>
</dbReference>
<dbReference type="InterPro" id="IPR002083">
    <property type="entry name" value="MATH/TRAF_dom"/>
</dbReference>
<evidence type="ECO:0000256" key="10">
    <source>
        <dbReference type="ARBA" id="ARBA00022842"/>
    </source>
</evidence>
<evidence type="ECO:0000256" key="3">
    <source>
        <dbReference type="ARBA" id="ARBA00004762"/>
    </source>
</evidence>
<evidence type="ECO:0000256" key="8">
    <source>
        <dbReference type="ARBA" id="ARBA00022605"/>
    </source>
</evidence>
<dbReference type="EMBL" id="JAUUTY010000003">
    <property type="protein sequence ID" value="KAK1661413.1"/>
    <property type="molecule type" value="Genomic_DNA"/>
</dbReference>
<name>A0AAD8SQC7_LOLMU</name>
<organism evidence="17 18">
    <name type="scientific">Lolium multiflorum</name>
    <name type="common">Italian ryegrass</name>
    <name type="synonym">Lolium perenne subsp. multiflorum</name>
    <dbReference type="NCBI Taxonomy" id="4521"/>
    <lineage>
        <taxon>Eukaryota</taxon>
        <taxon>Viridiplantae</taxon>
        <taxon>Streptophyta</taxon>
        <taxon>Embryophyta</taxon>
        <taxon>Tracheophyta</taxon>
        <taxon>Spermatophyta</taxon>
        <taxon>Magnoliopsida</taxon>
        <taxon>Liliopsida</taxon>
        <taxon>Poales</taxon>
        <taxon>Poaceae</taxon>
        <taxon>BOP clade</taxon>
        <taxon>Pooideae</taxon>
        <taxon>Poodae</taxon>
        <taxon>Poeae</taxon>
        <taxon>Poeae Chloroplast Group 2 (Poeae type)</taxon>
        <taxon>Loliodinae</taxon>
        <taxon>Loliinae</taxon>
        <taxon>Lolium</taxon>
    </lineage>
</organism>
<reference evidence="17" key="1">
    <citation type="submission" date="2023-07" db="EMBL/GenBank/DDBJ databases">
        <title>A chromosome-level genome assembly of Lolium multiflorum.</title>
        <authorList>
            <person name="Chen Y."/>
            <person name="Copetti D."/>
            <person name="Kolliker R."/>
            <person name="Studer B."/>
        </authorList>
    </citation>
    <scope>NUCLEOTIDE SEQUENCE</scope>
    <source>
        <strain evidence="17">02402/16</strain>
        <tissue evidence="17">Leaf</tissue>
    </source>
</reference>
<feature type="domain" description="MATH" evidence="16">
    <location>
        <begin position="531"/>
        <end position="658"/>
    </location>
</feature>
<comment type="caution">
    <text evidence="17">The sequence shown here is derived from an EMBL/GenBank/DDBJ whole genome shotgun (WGS) entry which is preliminary data.</text>
</comment>
<keyword evidence="9 15" id="KW-0479">Metal-binding</keyword>
<evidence type="ECO:0000256" key="15">
    <source>
        <dbReference type="RuleBase" id="RU004445"/>
    </source>
</evidence>
<dbReference type="SUPFAM" id="SSF53659">
    <property type="entry name" value="Isocitrate/Isopropylmalate dehydrogenase-like"/>
    <property type="match status" value="1"/>
</dbReference>
<gene>
    <name evidence="17" type="ORF">QYE76_049572</name>
</gene>
<keyword evidence="11" id="KW-0560">Oxidoreductase</keyword>
<dbReference type="Pfam" id="PF22486">
    <property type="entry name" value="MATH_2"/>
    <property type="match status" value="2"/>
</dbReference>
<dbReference type="AlphaFoldDB" id="A0AAD8SQC7"/>
<protein>
    <recommendedName>
        <fullName evidence="6 15">3-isopropylmalate dehydrogenase</fullName>
        <ecNumber evidence="6 15">1.1.1.85</ecNumber>
    </recommendedName>
</protein>
<dbReference type="SUPFAM" id="SSF49599">
    <property type="entry name" value="TRAF domain-like"/>
    <property type="match status" value="2"/>
</dbReference>
<evidence type="ECO:0000256" key="7">
    <source>
        <dbReference type="ARBA" id="ARBA00022430"/>
    </source>
</evidence>
<dbReference type="PROSITE" id="PS50144">
    <property type="entry name" value="MATH"/>
    <property type="match status" value="2"/>
</dbReference>
<dbReference type="GO" id="GO:0009098">
    <property type="term" value="P:L-leucine biosynthetic process"/>
    <property type="evidence" value="ECO:0007669"/>
    <property type="project" value="UniProtKB-KW"/>
</dbReference>
<evidence type="ECO:0000259" key="16">
    <source>
        <dbReference type="PROSITE" id="PS50144"/>
    </source>
</evidence>
<dbReference type="PROSITE" id="PS00470">
    <property type="entry name" value="IDH_IMDH"/>
    <property type="match status" value="1"/>
</dbReference>
<keyword evidence="10" id="KW-0460">Magnesium</keyword>
<dbReference type="InterPro" id="IPR019818">
    <property type="entry name" value="IsoCit/isopropylmalate_DH_CS"/>
</dbReference>
<evidence type="ECO:0000256" key="4">
    <source>
        <dbReference type="ARBA" id="ARBA00007769"/>
    </source>
</evidence>
<comment type="subunit">
    <text evidence="5 15">Homodimer.</text>
</comment>
<evidence type="ECO:0000256" key="13">
    <source>
        <dbReference type="ARBA" id="ARBA00023211"/>
    </source>
</evidence>
<proteinExistence type="inferred from homology"/>
<dbReference type="NCBIfam" id="TIGR00169">
    <property type="entry name" value="leuB"/>
    <property type="match status" value="1"/>
</dbReference>
<dbReference type="CDD" id="cd00121">
    <property type="entry name" value="MATH"/>
    <property type="match status" value="2"/>
</dbReference>
<dbReference type="EC" id="1.1.1.85" evidence="6 15"/>
<feature type="domain" description="MATH" evidence="16">
    <location>
        <begin position="368"/>
        <end position="497"/>
    </location>
</feature>
<comment type="function">
    <text evidence="15">Catalyzes the oxidation of 3-carboxy-2-hydroxy-4-methylpentanoate (3-isopropylmalate) to 3-carboxy-4-methyl-2-oxopentanoate. The product decarboxylates to 4-methyl-2 oxopentanoate.</text>
</comment>
<comment type="cofactor">
    <cofactor evidence="15">
        <name>Mg(2+)</name>
        <dbReference type="ChEBI" id="CHEBI:18420"/>
    </cofactor>
    <cofactor evidence="15">
        <name>Mn(2+)</name>
        <dbReference type="ChEBI" id="CHEBI:29035"/>
    </cofactor>
    <text evidence="15">Binds 1 Mg(2+) or Mn(2+) ion per subunit.</text>
</comment>
<dbReference type="Pfam" id="PF00180">
    <property type="entry name" value="Iso_dh"/>
    <property type="match status" value="1"/>
</dbReference>
<dbReference type="GO" id="GO:0000287">
    <property type="term" value="F:magnesium ion binding"/>
    <property type="evidence" value="ECO:0007669"/>
    <property type="project" value="InterPro"/>
</dbReference>
<dbReference type="HAMAP" id="MF_01033">
    <property type="entry name" value="LeuB_type1"/>
    <property type="match status" value="1"/>
</dbReference>
<evidence type="ECO:0000256" key="9">
    <source>
        <dbReference type="ARBA" id="ARBA00022723"/>
    </source>
</evidence>
<keyword evidence="7 15" id="KW-0432">Leucine biosynthesis</keyword>
<keyword evidence="14 15" id="KW-0100">Branched-chain amino acid biosynthesis</keyword>
<evidence type="ECO:0000256" key="6">
    <source>
        <dbReference type="ARBA" id="ARBA00013101"/>
    </source>
</evidence>
<dbReference type="GO" id="GO:0051287">
    <property type="term" value="F:NAD binding"/>
    <property type="evidence" value="ECO:0007669"/>
    <property type="project" value="InterPro"/>
</dbReference>
<keyword evidence="18" id="KW-1185">Reference proteome</keyword>
<keyword evidence="13" id="KW-0464">Manganese</keyword>
<dbReference type="PANTHER" id="PTHR42979">
    <property type="entry name" value="3-ISOPROPYLMALATE DEHYDROGENASE"/>
    <property type="match status" value="1"/>
</dbReference>
<evidence type="ECO:0000256" key="14">
    <source>
        <dbReference type="ARBA" id="ARBA00023304"/>
    </source>
</evidence>
<evidence type="ECO:0000256" key="2">
    <source>
        <dbReference type="ARBA" id="ARBA00001936"/>
    </source>
</evidence>
<keyword evidence="12 15" id="KW-0520">NAD</keyword>